<feature type="compositionally biased region" description="Polar residues" evidence="1">
    <location>
        <begin position="27"/>
        <end position="38"/>
    </location>
</feature>
<feature type="region of interest" description="Disordered" evidence="1">
    <location>
        <begin position="23"/>
        <end position="158"/>
    </location>
</feature>
<gene>
    <name evidence="2" type="ORF">J2X31_003480</name>
</gene>
<comment type="caution">
    <text evidence="2">The sequence shown here is derived from an EMBL/GenBank/DDBJ whole genome shotgun (WGS) entry which is preliminary data.</text>
</comment>
<dbReference type="RefSeq" id="WP_310028523.1">
    <property type="nucleotide sequence ID" value="NZ_JAVDVI010000021.1"/>
</dbReference>
<name>A0ABU1TU88_9FLAO</name>
<dbReference type="PROSITE" id="PS51257">
    <property type="entry name" value="PROKAR_LIPOPROTEIN"/>
    <property type="match status" value="1"/>
</dbReference>
<dbReference type="EMBL" id="JAVDVI010000021">
    <property type="protein sequence ID" value="MDR6969449.1"/>
    <property type="molecule type" value="Genomic_DNA"/>
</dbReference>
<proteinExistence type="predicted"/>
<evidence type="ECO:0000313" key="3">
    <source>
        <dbReference type="Proteomes" id="UP001255185"/>
    </source>
</evidence>
<keyword evidence="3" id="KW-1185">Reference proteome</keyword>
<organism evidence="2 3">
    <name type="scientific">Flavobacterium arsenatis</name>
    <dbReference type="NCBI Taxonomy" id="1484332"/>
    <lineage>
        <taxon>Bacteria</taxon>
        <taxon>Pseudomonadati</taxon>
        <taxon>Bacteroidota</taxon>
        <taxon>Flavobacteriia</taxon>
        <taxon>Flavobacteriales</taxon>
        <taxon>Flavobacteriaceae</taxon>
        <taxon>Flavobacterium</taxon>
    </lineage>
</organism>
<protein>
    <submittedName>
        <fullName evidence="2">Uncharacterized protein</fullName>
    </submittedName>
</protein>
<feature type="compositionally biased region" description="Polar residues" evidence="1">
    <location>
        <begin position="122"/>
        <end position="132"/>
    </location>
</feature>
<reference evidence="2 3" key="1">
    <citation type="submission" date="2023-07" db="EMBL/GenBank/DDBJ databases">
        <title>Sorghum-associated microbial communities from plants grown in Nebraska, USA.</title>
        <authorList>
            <person name="Schachtman D."/>
        </authorList>
    </citation>
    <scope>NUCLEOTIDE SEQUENCE [LARGE SCALE GENOMIC DNA]</scope>
    <source>
        <strain evidence="2 3">3773</strain>
    </source>
</reference>
<dbReference type="Proteomes" id="UP001255185">
    <property type="component" value="Unassembled WGS sequence"/>
</dbReference>
<accession>A0ABU1TU88</accession>
<sequence length="158" mass="16592">MNTKTILSLVFVASLFFTSCKKELEPQESSDTPSTEETVATPENPIEVTPQAEPTATAVTPQPVQQSTTVAPTAPGMNPPHGQPNHRCDIAVGAPLNSPKKATLSPHDVPKPTSLEQPAPKTLQTQPVTTETAPGMNPPHGQPGHRCEIAVGAPLPTE</sequence>
<feature type="compositionally biased region" description="Polar residues" evidence="1">
    <location>
        <begin position="52"/>
        <end position="71"/>
    </location>
</feature>
<evidence type="ECO:0000256" key="1">
    <source>
        <dbReference type="SAM" id="MobiDB-lite"/>
    </source>
</evidence>
<evidence type="ECO:0000313" key="2">
    <source>
        <dbReference type="EMBL" id="MDR6969449.1"/>
    </source>
</evidence>